<gene>
    <name evidence="5" type="ORF">JYU34_008812</name>
</gene>
<name>A0ABQ7QLV1_PLUXY</name>
<protein>
    <submittedName>
        <fullName evidence="5">Uncharacterized protein</fullName>
    </submittedName>
</protein>
<evidence type="ECO:0000313" key="6">
    <source>
        <dbReference type="Proteomes" id="UP000823941"/>
    </source>
</evidence>
<feature type="coiled-coil region" evidence="1">
    <location>
        <begin position="41"/>
        <end position="110"/>
    </location>
</feature>
<evidence type="ECO:0000313" key="5">
    <source>
        <dbReference type="EMBL" id="KAG7306209.1"/>
    </source>
</evidence>
<dbReference type="Pfam" id="PF03258">
    <property type="entry name" value="Baculo_FP"/>
    <property type="match status" value="1"/>
</dbReference>
<evidence type="ECO:0000256" key="1">
    <source>
        <dbReference type="SAM" id="Coils"/>
    </source>
</evidence>
<proteinExistence type="predicted"/>
<feature type="domain" description="FP protein N-terminal" evidence="3">
    <location>
        <begin position="106"/>
        <end position="195"/>
    </location>
</feature>
<dbReference type="InterPro" id="IPR057251">
    <property type="entry name" value="FP_C"/>
</dbReference>
<evidence type="ECO:0000259" key="4">
    <source>
        <dbReference type="Pfam" id="PF25298"/>
    </source>
</evidence>
<feature type="domain" description="FP protein C-terminal" evidence="4">
    <location>
        <begin position="204"/>
        <end position="256"/>
    </location>
</feature>
<keyword evidence="6" id="KW-1185">Reference proteome</keyword>
<sequence length="260" mass="30019">MPDADEEDGTDTELQQQGVNSGEINKQLLGEIRREIREAIRMELQQSLSFFSDKIDEYEEKIGKYEQDIRLVEKQNYELKNTCKNLDLRNDVLEQRLNSLEQTLINNNVEICGIKEDINEDLQEIVKSLCAKIGQKPEDVAKIYRKKSKQQKTNNQAIRPPAITVVLREGCREQWLSKAKASSISCRDVGAAGDGRVFLREALTPATAYLLWNAKAELKEKHHFKFVWIKNGTIMARKEENEKFHVIRSLNDITRITKNN</sequence>
<dbReference type="Proteomes" id="UP000823941">
    <property type="component" value="Chromosome 12"/>
</dbReference>
<dbReference type="Pfam" id="PF25298">
    <property type="entry name" value="Baculo_FP_2nd"/>
    <property type="match status" value="1"/>
</dbReference>
<evidence type="ECO:0000256" key="2">
    <source>
        <dbReference type="SAM" id="MobiDB-lite"/>
    </source>
</evidence>
<accession>A0ABQ7QLV1</accession>
<organism evidence="5 6">
    <name type="scientific">Plutella xylostella</name>
    <name type="common">Diamondback moth</name>
    <name type="synonym">Plutella maculipennis</name>
    <dbReference type="NCBI Taxonomy" id="51655"/>
    <lineage>
        <taxon>Eukaryota</taxon>
        <taxon>Metazoa</taxon>
        <taxon>Ecdysozoa</taxon>
        <taxon>Arthropoda</taxon>
        <taxon>Hexapoda</taxon>
        <taxon>Insecta</taxon>
        <taxon>Pterygota</taxon>
        <taxon>Neoptera</taxon>
        <taxon>Endopterygota</taxon>
        <taxon>Lepidoptera</taxon>
        <taxon>Glossata</taxon>
        <taxon>Ditrysia</taxon>
        <taxon>Yponomeutoidea</taxon>
        <taxon>Plutellidae</taxon>
        <taxon>Plutella</taxon>
    </lineage>
</organism>
<dbReference type="InterPro" id="IPR004941">
    <property type="entry name" value="FP_N"/>
</dbReference>
<feature type="region of interest" description="Disordered" evidence="2">
    <location>
        <begin position="1"/>
        <end position="20"/>
    </location>
</feature>
<comment type="caution">
    <text evidence="5">The sequence shown here is derived from an EMBL/GenBank/DDBJ whole genome shotgun (WGS) entry which is preliminary data.</text>
</comment>
<dbReference type="EMBL" id="JAHIBW010000012">
    <property type="protein sequence ID" value="KAG7306209.1"/>
    <property type="molecule type" value="Genomic_DNA"/>
</dbReference>
<reference evidence="5 6" key="1">
    <citation type="submission" date="2021-06" db="EMBL/GenBank/DDBJ databases">
        <title>A haploid diamondback moth (Plutella xylostella L.) genome assembly resolves 31 chromosomes and identifies a diamide resistance mutation.</title>
        <authorList>
            <person name="Ward C.M."/>
            <person name="Perry K.D."/>
            <person name="Baker G."/>
            <person name="Powis K."/>
            <person name="Heckel D.G."/>
            <person name="Baxter S.W."/>
        </authorList>
    </citation>
    <scope>NUCLEOTIDE SEQUENCE [LARGE SCALE GENOMIC DNA]</scope>
    <source>
        <strain evidence="5 6">LV</strain>
        <tissue evidence="5">Single pupa</tissue>
    </source>
</reference>
<feature type="compositionally biased region" description="Acidic residues" evidence="2">
    <location>
        <begin position="1"/>
        <end position="11"/>
    </location>
</feature>
<evidence type="ECO:0000259" key="3">
    <source>
        <dbReference type="Pfam" id="PF03258"/>
    </source>
</evidence>
<keyword evidence="1" id="KW-0175">Coiled coil</keyword>